<dbReference type="InterPro" id="IPR043777">
    <property type="entry name" value="DUF5719"/>
</dbReference>
<proteinExistence type="predicted"/>
<dbReference type="Proteomes" id="UP001211044">
    <property type="component" value="Chromosome"/>
</dbReference>
<dbReference type="Pfam" id="PF18986">
    <property type="entry name" value="DUF5719"/>
    <property type="match status" value="1"/>
</dbReference>
<reference evidence="1" key="1">
    <citation type="submission" date="2023-01" db="EMBL/GenBank/DDBJ databases">
        <title>Comparative Genomic Analysis of the Clinically-Derived Winkia Strain NY0527 Provides Evidence into the Taxonomic Reassignment of Winkia neuii and Characterizes Their Virulence Traits.</title>
        <authorList>
            <person name="Cai X."/>
            <person name="Peng Y."/>
            <person name="Li M."/>
            <person name="Qiu Y."/>
            <person name="Wang Y."/>
            <person name="Xu L."/>
            <person name="Hou Q."/>
        </authorList>
    </citation>
    <scope>NUCLEOTIDE SEQUENCE</scope>
    <source>
        <strain evidence="1">NY0527</strain>
    </source>
</reference>
<protein>
    <submittedName>
        <fullName evidence="1">DUF5719 family protein</fullName>
    </submittedName>
</protein>
<gene>
    <name evidence="1" type="ORF">PIG85_03645</name>
</gene>
<sequence length="416" mass="42413">MEARKIIAPLSALALIGGLGGIIAYGTHPLGTKAVAHSYVTPQRGPTFTACAPTGGKGKAVIAGITQQGTPARVLVNGKEVEAEAPAGAILQAPPSNGKAAVAVGLQSNTPKAFSTCESPRTSMWLLGGATTTGTDSTLLLANPSEEDSTVTIEAFSKTGPVDLVSSRVSLPAGQTVTVPLAGLAPEEERVSLHLTATGAGVSAWLQQSMTKGLNDLGAEVTEAAEGPDMTNLIPGVGFADAQLQITNPANKAIHAQVYKAEGDERIPVPGGKVTVEPGAVAEISLAGLGQGRGTVQVLSDKPVLAAVRERQDKDFTWTTARAAAKDGILIVPKGAQIYASANADGVVEFRGAGQTPKKLKVPALKSASVALPEGTWQWKSDGPVAITAVVSKSAISTFTSSRSARELTAIGVKIR</sequence>
<evidence type="ECO:0000313" key="1">
    <source>
        <dbReference type="EMBL" id="WCE46750.1"/>
    </source>
</evidence>
<evidence type="ECO:0000313" key="2">
    <source>
        <dbReference type="Proteomes" id="UP001211044"/>
    </source>
</evidence>
<dbReference type="RefSeq" id="WP_048707237.1">
    <property type="nucleotide sequence ID" value="NZ_CP116394.1"/>
</dbReference>
<accession>A0AB38XQX8</accession>
<organism evidence="1 2">
    <name type="scientific">Winkia neuii subsp. anitrata</name>
    <dbReference type="NCBI Taxonomy" id="29318"/>
    <lineage>
        <taxon>Bacteria</taxon>
        <taxon>Bacillati</taxon>
        <taxon>Actinomycetota</taxon>
        <taxon>Actinomycetes</taxon>
        <taxon>Actinomycetales</taxon>
        <taxon>Actinomycetaceae</taxon>
        <taxon>Winkia</taxon>
    </lineage>
</organism>
<dbReference type="EMBL" id="CP116394">
    <property type="protein sequence ID" value="WCE46750.1"/>
    <property type="molecule type" value="Genomic_DNA"/>
</dbReference>
<dbReference type="AlphaFoldDB" id="A0AB38XQX8"/>
<dbReference type="KEGG" id="wne:PIG85_03645"/>
<name>A0AB38XQX8_9ACTO</name>